<dbReference type="InterPro" id="IPR007627">
    <property type="entry name" value="RNA_pol_sigma70_r2"/>
</dbReference>
<evidence type="ECO:0000259" key="5">
    <source>
        <dbReference type="Pfam" id="PF04542"/>
    </source>
</evidence>
<dbReference type="SUPFAM" id="SSF88946">
    <property type="entry name" value="Sigma2 domain of RNA polymerase sigma factors"/>
    <property type="match status" value="1"/>
</dbReference>
<sequence length="169" mass="20170">MKEKIQQQIFDEWLKKHKGLIFKILRAYAFTPMDREDLFQDITIQLWHSIPKFRGDSAVATWIYRVALNIAIKWIKKEQKTPRPESLEKAEHLLYENDFKMDDRLVWLYEQISQLSEIDRSITLLLLDDFSYKEMANILGITESNIGVKINRIKKQLIVKSKKYEHDGI</sequence>
<dbReference type="AlphaFoldDB" id="A0A179DJB3"/>
<dbReference type="GO" id="GO:0003677">
    <property type="term" value="F:DNA binding"/>
    <property type="evidence" value="ECO:0007669"/>
    <property type="project" value="InterPro"/>
</dbReference>
<proteinExistence type="inferred from homology"/>
<dbReference type="Pfam" id="PF04542">
    <property type="entry name" value="Sigma70_r2"/>
    <property type="match status" value="1"/>
</dbReference>
<dbReference type="Proteomes" id="UP000078459">
    <property type="component" value="Unassembled WGS sequence"/>
</dbReference>
<evidence type="ECO:0000256" key="3">
    <source>
        <dbReference type="ARBA" id="ARBA00023082"/>
    </source>
</evidence>
<dbReference type="GO" id="GO:0006352">
    <property type="term" value="P:DNA-templated transcription initiation"/>
    <property type="evidence" value="ECO:0007669"/>
    <property type="project" value="InterPro"/>
</dbReference>
<dbReference type="Gene3D" id="1.10.10.10">
    <property type="entry name" value="Winged helix-like DNA-binding domain superfamily/Winged helix DNA-binding domain"/>
    <property type="match status" value="1"/>
</dbReference>
<comment type="similarity">
    <text evidence="1">Belongs to the sigma-70 factor family. ECF subfamily.</text>
</comment>
<dbReference type="EMBL" id="LWHJ01000022">
    <property type="protein sequence ID" value="OAQ40523.1"/>
    <property type="molecule type" value="Genomic_DNA"/>
</dbReference>
<evidence type="ECO:0000313" key="8">
    <source>
        <dbReference type="Proteomes" id="UP000078459"/>
    </source>
</evidence>
<reference evidence="7 8" key="1">
    <citation type="submission" date="2016-04" db="EMBL/GenBank/DDBJ databases">
        <authorList>
            <person name="Evans L.H."/>
            <person name="Alamgir A."/>
            <person name="Owens N."/>
            <person name="Weber N.D."/>
            <person name="Virtaneva K."/>
            <person name="Barbian K."/>
            <person name="Babar A."/>
            <person name="Rosenke K."/>
        </authorList>
    </citation>
    <scope>NUCLEOTIDE SEQUENCE [LARGE SCALE GENOMIC DNA]</scope>
    <source>
        <strain evidence="7 8">CCM 8644</strain>
    </source>
</reference>
<comment type="caution">
    <text evidence="7">The sequence shown here is derived from an EMBL/GenBank/DDBJ whole genome shotgun (WGS) entry which is preliminary data.</text>
</comment>
<dbReference type="GO" id="GO:0016987">
    <property type="term" value="F:sigma factor activity"/>
    <property type="evidence" value="ECO:0007669"/>
    <property type="project" value="UniProtKB-KW"/>
</dbReference>
<dbReference type="Pfam" id="PF08281">
    <property type="entry name" value="Sigma70_r4_2"/>
    <property type="match status" value="1"/>
</dbReference>
<evidence type="ECO:0000313" key="7">
    <source>
        <dbReference type="EMBL" id="OAQ40523.1"/>
    </source>
</evidence>
<evidence type="ECO:0000256" key="1">
    <source>
        <dbReference type="ARBA" id="ARBA00010641"/>
    </source>
</evidence>
<dbReference type="SUPFAM" id="SSF88659">
    <property type="entry name" value="Sigma3 and sigma4 domains of RNA polymerase sigma factors"/>
    <property type="match status" value="1"/>
</dbReference>
<dbReference type="InterPro" id="IPR014284">
    <property type="entry name" value="RNA_pol_sigma-70_dom"/>
</dbReference>
<dbReference type="RefSeq" id="WP_068821759.1">
    <property type="nucleotide sequence ID" value="NZ_LWHJ01000022.1"/>
</dbReference>
<evidence type="ECO:0000256" key="4">
    <source>
        <dbReference type="ARBA" id="ARBA00023163"/>
    </source>
</evidence>
<feature type="domain" description="RNA polymerase sigma factor 70 region 4 type 2" evidence="6">
    <location>
        <begin position="106"/>
        <end position="157"/>
    </location>
</feature>
<dbReference type="InterPro" id="IPR013324">
    <property type="entry name" value="RNA_pol_sigma_r3/r4-like"/>
</dbReference>
<name>A0A179DJB3_9SPHI</name>
<organism evidence="7 8">
    <name type="scientific">Pedobacter psychrophilus</name>
    <dbReference type="NCBI Taxonomy" id="1826909"/>
    <lineage>
        <taxon>Bacteria</taxon>
        <taxon>Pseudomonadati</taxon>
        <taxon>Bacteroidota</taxon>
        <taxon>Sphingobacteriia</taxon>
        <taxon>Sphingobacteriales</taxon>
        <taxon>Sphingobacteriaceae</taxon>
        <taxon>Pedobacter</taxon>
    </lineage>
</organism>
<dbReference type="InterPro" id="IPR039425">
    <property type="entry name" value="RNA_pol_sigma-70-like"/>
</dbReference>
<dbReference type="PANTHER" id="PTHR43133:SF45">
    <property type="entry name" value="RNA POLYMERASE ECF-TYPE SIGMA FACTOR"/>
    <property type="match status" value="1"/>
</dbReference>
<feature type="domain" description="RNA polymerase sigma-70 region 2" evidence="5">
    <location>
        <begin position="15"/>
        <end position="80"/>
    </location>
</feature>
<dbReference type="PANTHER" id="PTHR43133">
    <property type="entry name" value="RNA POLYMERASE ECF-TYPE SIGMA FACTO"/>
    <property type="match status" value="1"/>
</dbReference>
<evidence type="ECO:0000256" key="2">
    <source>
        <dbReference type="ARBA" id="ARBA00023015"/>
    </source>
</evidence>
<keyword evidence="2" id="KW-0805">Transcription regulation</keyword>
<keyword evidence="3" id="KW-0731">Sigma factor</keyword>
<dbReference type="OrthoDB" id="9780326at2"/>
<keyword evidence="8" id="KW-1185">Reference proteome</keyword>
<accession>A0A179DJB3</accession>
<reference evidence="7 8" key="2">
    <citation type="submission" date="2016-06" db="EMBL/GenBank/DDBJ databases">
        <title>Pedobacter psychrophilus sp. nov., isolated from Antarctic fragmentary rock.</title>
        <authorList>
            <person name="Svec P."/>
        </authorList>
    </citation>
    <scope>NUCLEOTIDE SEQUENCE [LARGE SCALE GENOMIC DNA]</scope>
    <source>
        <strain evidence="7 8">CCM 8644</strain>
    </source>
</reference>
<dbReference type="InterPro" id="IPR013325">
    <property type="entry name" value="RNA_pol_sigma_r2"/>
</dbReference>
<protein>
    <submittedName>
        <fullName evidence="7">RNA polymerase subunit sigma-70</fullName>
    </submittedName>
</protein>
<gene>
    <name evidence="7" type="ORF">A5893_06130</name>
</gene>
<dbReference type="InterPro" id="IPR013249">
    <property type="entry name" value="RNA_pol_sigma70_r4_t2"/>
</dbReference>
<dbReference type="NCBIfam" id="TIGR02937">
    <property type="entry name" value="sigma70-ECF"/>
    <property type="match status" value="1"/>
</dbReference>
<evidence type="ECO:0000259" key="6">
    <source>
        <dbReference type="Pfam" id="PF08281"/>
    </source>
</evidence>
<keyword evidence="4" id="KW-0804">Transcription</keyword>
<dbReference type="InterPro" id="IPR036388">
    <property type="entry name" value="WH-like_DNA-bd_sf"/>
</dbReference>
<dbReference type="STRING" id="1826909.A5893_06130"/>
<dbReference type="Gene3D" id="1.10.1740.10">
    <property type="match status" value="1"/>
</dbReference>